<dbReference type="EMBL" id="JASITI010000005">
    <property type="protein sequence ID" value="MDK9495178.1"/>
    <property type="molecule type" value="Genomic_DNA"/>
</dbReference>
<dbReference type="Gene3D" id="2.60.40.10">
    <property type="entry name" value="Immunoglobulins"/>
    <property type="match status" value="1"/>
</dbReference>
<organism evidence="3 4">
    <name type="scientific">Streptomyces katrae</name>
    <dbReference type="NCBI Taxonomy" id="68223"/>
    <lineage>
        <taxon>Bacteria</taxon>
        <taxon>Bacillati</taxon>
        <taxon>Actinomycetota</taxon>
        <taxon>Actinomycetes</taxon>
        <taxon>Kitasatosporales</taxon>
        <taxon>Streptomycetaceae</taxon>
        <taxon>Streptomyces</taxon>
    </lineage>
</organism>
<evidence type="ECO:0000256" key="1">
    <source>
        <dbReference type="SAM" id="MobiDB-lite"/>
    </source>
</evidence>
<feature type="domain" description="Bacterial Ig-like" evidence="2">
    <location>
        <begin position="792"/>
        <end position="889"/>
    </location>
</feature>
<accession>A0ABT7GNX2</accession>
<dbReference type="InterPro" id="IPR036278">
    <property type="entry name" value="Sialidase_sf"/>
</dbReference>
<proteinExistence type="predicted"/>
<evidence type="ECO:0000313" key="4">
    <source>
        <dbReference type="Proteomes" id="UP001223390"/>
    </source>
</evidence>
<feature type="compositionally biased region" description="Polar residues" evidence="1">
    <location>
        <begin position="44"/>
        <end position="54"/>
    </location>
</feature>
<evidence type="ECO:0000313" key="3">
    <source>
        <dbReference type="EMBL" id="MDK9495178.1"/>
    </source>
</evidence>
<dbReference type="Proteomes" id="UP001223390">
    <property type="component" value="Unassembled WGS sequence"/>
</dbReference>
<dbReference type="InterPro" id="IPR044016">
    <property type="entry name" value="Big_13"/>
</dbReference>
<dbReference type="Gene3D" id="2.60.120.380">
    <property type="match status" value="1"/>
</dbReference>
<dbReference type="CDD" id="cd15482">
    <property type="entry name" value="Sialidase_non-viral"/>
    <property type="match status" value="1"/>
</dbReference>
<feature type="region of interest" description="Disordered" evidence="1">
    <location>
        <begin position="38"/>
        <end position="59"/>
    </location>
</feature>
<sequence length="1140" mass="119721">MLSDHLRRRAFTIVSAILLVLQSLVILGPAASPAWAGDDRRIGTGNNEPHNATANPRRPGQVAVMSGCTVHIDLNYGRDGFPITRTTTVTPCNGDPVLTFDADGRLFVTHLSRGGLNTNPTPARLGVGVGRINDTTTPGTQTYTPVQVSGNGNIDHDKPWLVADANPTSPYVGNLYVVWTELPAAGGSRILFSRSVNGGTTWSAPASVSQAGEGFVWPSHAAVAQNGDLYVAYHTDTCAGDGTAGTIQLIRDGSGGADFAAGTPRQRTVPFGAGQASVTCNRQNDATTEIPGTDFWLQGSVQPYVLPDPARAGNVYVVANDDPNNNYGDGDDADVVIARSTDNGLNFTRSRVDHGPGQTFAVMPNAHIDQDGNAVVTWYDNRSGRRNGGTGPNGADNFLLELYGTASRDGGQTWAQDFRISDAPFDPDRNAPCRFGNFADCPANDRVAGETRRTLRIGEYNGVWAVDGIAYASWTGNTTPPTPTTPSAGNQDTYFDVFSTLGAFPDAHEPNESTDHAVAADLGSNEQFNRRGLTLHSATDVDFFRITPRHTGHLTTEVRFNEVIAPLAVRAYDKFGNRVATGTVTTRAGTSTGRLAIPVVQDEPYYVVVSAAGVTDPTRPGDASPTDPPQGTYDLVVVNRAAPEPFALDLKQQSDSGRSDNDDVTRTVGPDLFLRVNDAELRAAGITLSPQNSTPALTDDAPGYKVAVERDGERVGFATPVDPANKPGLYQIRLDPVLREGENQITAEVVVVDPSDDPRVAGTGHVTGSGAESAHALVITLDTTAPARPAAAPDLLASSDSAGSDVDNVTTIIKPAFQGWSVEPNALVRLRATPADGGTAVVGKDTVTPAGEYEVVSSALRDGRYEVDVLLEDLAGNVSPASPSLPLTIAHHSLSLAGATADVLVDIAHGQVTGYPGIPGGFIGIQGIPVVNLDANGHGAAVTGGTGDDRLTFTPLGVSSGRLTRGDSAQVLNFYNVTGDVGISTDGGDDEVTIVGTTRGDRIGGVVDTFTKLHVESLPLLRKEPLVTLLGLRITTAQTERIGVLGRGGKDTIGFLVKDSVSANISVDGGDPSHVPPEKGDELVVRPGSPKALLKQEFNDTSGSGSVLVAYPHTTQAKTRIDFTDTEDVTLKEGRQKDKG</sequence>
<dbReference type="InterPro" id="IPR013783">
    <property type="entry name" value="Ig-like_fold"/>
</dbReference>
<name>A0ABT7GNX2_9ACTN</name>
<dbReference type="SUPFAM" id="SSF50939">
    <property type="entry name" value="Sialidases"/>
    <property type="match status" value="2"/>
</dbReference>
<dbReference type="Pfam" id="PF19077">
    <property type="entry name" value="Big_13"/>
    <property type="match status" value="1"/>
</dbReference>
<keyword evidence="4" id="KW-1185">Reference proteome</keyword>
<protein>
    <submittedName>
        <fullName evidence="3">Ig-like domain-containing protein</fullName>
    </submittedName>
</protein>
<evidence type="ECO:0000259" key="2">
    <source>
        <dbReference type="Pfam" id="PF19077"/>
    </source>
</evidence>
<dbReference type="Gene3D" id="2.120.10.10">
    <property type="match status" value="1"/>
</dbReference>
<dbReference type="RefSeq" id="WP_285340851.1">
    <property type="nucleotide sequence ID" value="NZ_JASITI010000005.1"/>
</dbReference>
<feature type="region of interest" description="Disordered" evidence="1">
    <location>
        <begin position="647"/>
        <end position="666"/>
    </location>
</feature>
<reference evidence="3 4" key="1">
    <citation type="submission" date="2023-05" db="EMBL/GenBank/DDBJ databases">
        <title>Sequencing and Assembly of Streptomyces sp. NP73.</title>
        <authorList>
            <person name="Konwar A.N."/>
            <person name="Saikia K."/>
            <person name="Thakur D."/>
        </authorList>
    </citation>
    <scope>NUCLEOTIDE SEQUENCE [LARGE SCALE GENOMIC DNA]</scope>
    <source>
        <strain evidence="3 4">NP73</strain>
    </source>
</reference>
<gene>
    <name evidence="3" type="ORF">QEZ40_005301</name>
</gene>
<comment type="caution">
    <text evidence="3">The sequence shown here is derived from an EMBL/GenBank/DDBJ whole genome shotgun (WGS) entry which is preliminary data.</text>
</comment>